<accession>A0A096F9M8</accession>
<comment type="caution">
    <text evidence="2">The sequence shown here is derived from an EMBL/GenBank/DDBJ whole genome shotgun (WGS) entry which is preliminary data.</text>
</comment>
<sequence length="110" mass="11644">METNEAPGNEAPPAQEKTVEVVAEAAETESSPVSKPAEDDPKVDDPAPQDPLEPLEAFLRRVEGKHIDRDVVATAATHPHASEITWPGTYGGIRLSAGPVSVTYSDGTIE</sequence>
<organism evidence="2 3">
    <name type="scientific">Comamonas testosteroni</name>
    <name type="common">Pseudomonas testosteroni</name>
    <dbReference type="NCBI Taxonomy" id="285"/>
    <lineage>
        <taxon>Bacteria</taxon>
        <taxon>Pseudomonadati</taxon>
        <taxon>Pseudomonadota</taxon>
        <taxon>Betaproteobacteria</taxon>
        <taxon>Burkholderiales</taxon>
        <taxon>Comamonadaceae</taxon>
        <taxon>Comamonas</taxon>
    </lineage>
</organism>
<name>A0A096F9M8_COMTE</name>
<dbReference type="EMBL" id="AWOR01000067">
    <property type="protein sequence ID" value="KGH27021.1"/>
    <property type="molecule type" value="Genomic_DNA"/>
</dbReference>
<protein>
    <submittedName>
        <fullName evidence="2">Uncharacterized protein</fullName>
    </submittedName>
</protein>
<evidence type="ECO:0000313" key="2">
    <source>
        <dbReference type="EMBL" id="KGH27021.1"/>
    </source>
</evidence>
<evidence type="ECO:0000313" key="3">
    <source>
        <dbReference type="Proteomes" id="UP000029553"/>
    </source>
</evidence>
<gene>
    <name evidence="2" type="ORF">P353_19730</name>
</gene>
<feature type="compositionally biased region" description="Basic and acidic residues" evidence="1">
    <location>
        <begin position="36"/>
        <end position="45"/>
    </location>
</feature>
<evidence type="ECO:0000256" key="1">
    <source>
        <dbReference type="SAM" id="MobiDB-lite"/>
    </source>
</evidence>
<reference evidence="2 3" key="1">
    <citation type="submission" date="2013-09" db="EMBL/GenBank/DDBJ databases">
        <title>High correlation between genotypes and phenotypes of environmental bacteria Comamonas testosteroni strains.</title>
        <authorList>
            <person name="Liu L."/>
            <person name="Zhu W."/>
            <person name="Xia X."/>
            <person name="Xu B."/>
            <person name="Luo M."/>
            <person name="Wang G."/>
        </authorList>
    </citation>
    <scope>NUCLEOTIDE SEQUENCE [LARGE SCALE GENOMIC DNA]</scope>
    <source>
        <strain evidence="2 3">JL40</strain>
    </source>
</reference>
<dbReference type="Proteomes" id="UP000029553">
    <property type="component" value="Unassembled WGS sequence"/>
</dbReference>
<feature type="region of interest" description="Disordered" evidence="1">
    <location>
        <begin position="1"/>
        <end position="52"/>
    </location>
</feature>
<dbReference type="AlphaFoldDB" id="A0A096F9M8"/>
<proteinExistence type="predicted"/>